<dbReference type="GO" id="GO:0016887">
    <property type="term" value="F:ATP hydrolysis activity"/>
    <property type="evidence" value="ECO:0007669"/>
    <property type="project" value="InterPro"/>
</dbReference>
<dbReference type="Gene3D" id="1.10.8.60">
    <property type="match status" value="2"/>
</dbReference>
<dbReference type="InterPro" id="IPR027417">
    <property type="entry name" value="P-loop_NTPase"/>
</dbReference>
<organism evidence="10 11">
    <name type="scientific">Allopontixanthobacter sediminis</name>
    <dbReference type="NCBI Taxonomy" id="1689985"/>
    <lineage>
        <taxon>Bacteria</taxon>
        <taxon>Pseudomonadati</taxon>
        <taxon>Pseudomonadota</taxon>
        <taxon>Alphaproteobacteria</taxon>
        <taxon>Sphingomonadales</taxon>
        <taxon>Erythrobacteraceae</taxon>
        <taxon>Allopontixanthobacter</taxon>
    </lineage>
</organism>
<dbReference type="CDD" id="cd19499">
    <property type="entry name" value="RecA-like_ClpB_Hsp104-like"/>
    <property type="match status" value="1"/>
</dbReference>
<keyword evidence="10" id="KW-0378">Hydrolase</keyword>
<dbReference type="GO" id="GO:0005524">
    <property type="term" value="F:ATP binding"/>
    <property type="evidence" value="ECO:0007669"/>
    <property type="project" value="UniProtKB-KW"/>
</dbReference>
<dbReference type="PROSITE" id="PS00870">
    <property type="entry name" value="CLPAB_1"/>
    <property type="match status" value="1"/>
</dbReference>
<keyword evidence="2 6" id="KW-0677">Repeat</keyword>
<dbReference type="Gene3D" id="3.40.50.300">
    <property type="entry name" value="P-loop containing nucleotide triphosphate hydrolases"/>
    <property type="match status" value="2"/>
</dbReference>
<evidence type="ECO:0000256" key="6">
    <source>
        <dbReference type="PROSITE-ProRule" id="PRU01251"/>
    </source>
</evidence>
<evidence type="ECO:0000256" key="8">
    <source>
        <dbReference type="SAM" id="MobiDB-lite"/>
    </source>
</evidence>
<evidence type="ECO:0000256" key="2">
    <source>
        <dbReference type="ARBA" id="ARBA00022737"/>
    </source>
</evidence>
<dbReference type="PRINTS" id="PR00300">
    <property type="entry name" value="CLPPROTEASEA"/>
</dbReference>
<evidence type="ECO:0000256" key="7">
    <source>
        <dbReference type="RuleBase" id="RU004432"/>
    </source>
</evidence>
<dbReference type="Proteomes" id="UP000431922">
    <property type="component" value="Unassembled WGS sequence"/>
</dbReference>
<dbReference type="InterPro" id="IPR004176">
    <property type="entry name" value="Clp_R_N"/>
</dbReference>
<dbReference type="InterPro" id="IPR013461">
    <property type="entry name" value="ClpA"/>
</dbReference>
<dbReference type="InterPro" id="IPR003593">
    <property type="entry name" value="AAA+_ATPase"/>
</dbReference>
<keyword evidence="5 7" id="KW-0143">Chaperone</keyword>
<dbReference type="NCBIfam" id="TIGR02639">
    <property type="entry name" value="ClpA"/>
    <property type="match status" value="1"/>
</dbReference>
<dbReference type="Gene3D" id="1.10.1780.10">
    <property type="entry name" value="Clp, N-terminal domain"/>
    <property type="match status" value="1"/>
</dbReference>
<dbReference type="SMART" id="SM01086">
    <property type="entry name" value="ClpB_D2-small"/>
    <property type="match status" value="1"/>
</dbReference>
<dbReference type="SUPFAM" id="SSF81923">
    <property type="entry name" value="Double Clp-N motif"/>
    <property type="match status" value="1"/>
</dbReference>
<sequence>MPSFAQNLEKTLHNALTNASDRRHEYATLEHLLLALVEDTDAQAVMNACGVDLTELGSVVKQYLDQEYQSLKTEEDADPQPTAGFQRVIQRSILHVQSSGKDTVTGANVLVALFSERDSYAVYFLQQQDMSRLDAVSFISHGIGKGGKPAGGSIAPQGVEEPGQAEEKSSDSGNKKDSALDQFCVDLNAKAMAGKIDPLIGRGPEVDRTVQILCRRSKNNPLYVGDPGVGKTAIAEGLARKIVEGDVPEVLEEAVIYSLDMGSLLAGTRYRGDFEERLKQVVSELEKMPHAVLFIDEIHTVIGAGATSGGAMDASNLLKPALSGGTIRCIGSTTYKEFRNHFEKDRALLRRFQKIDVNEPTVEDTIKILKGLRSAFEEHHKVKYTPDAIKTAVELSARYINDRKLPDKAIDVIDEVGAMQMLVPPSRRKKKITSKEIEQVIATMARIPPKSVSKDDKAALQHLSRDLKHVVFGQDKAIEVLSTAMKLSRAGLRDADKPIGSFLFSGPTGVGKTEVARQLASIMGIPLQRFDMSEYMERHSVSRLIGAPPGYVGYDQGGLLTDAIDQQPHCVLLLDEIEKAHPDLFNILLQVMDNGRLTDHHGKTVDFRNVVLVMTTNAGAADMASQGIGFGDVSKEDASEEAVKKMFTPEFRNRLDAIVPFSYLGKDTIARVVDKFILQLELQLAEQNVHIQFDSDARGWLGEKGYDRLYGARPMGRLIQNEIKQPLAEELLFGKLSDGGEVHVTVKDNKPAFEMTPAPPKAAPKRKARGKASAKKTAETKSDASANHDIDDQSED</sequence>
<comment type="caution">
    <text evidence="10">The sequence shown here is derived from an EMBL/GenBank/DDBJ whole genome shotgun (WGS) entry which is preliminary data.</text>
</comment>
<keyword evidence="11" id="KW-1185">Reference proteome</keyword>
<dbReference type="Pfam" id="PF07724">
    <property type="entry name" value="AAA_2"/>
    <property type="match status" value="1"/>
</dbReference>
<dbReference type="InterPro" id="IPR050130">
    <property type="entry name" value="ClpA_ClpB"/>
</dbReference>
<feature type="compositionally biased region" description="Basic and acidic residues" evidence="8">
    <location>
        <begin position="165"/>
        <end position="177"/>
    </location>
</feature>
<dbReference type="GO" id="GO:0034605">
    <property type="term" value="P:cellular response to heat"/>
    <property type="evidence" value="ECO:0007669"/>
    <property type="project" value="TreeGrafter"/>
</dbReference>
<dbReference type="InterPro" id="IPR019489">
    <property type="entry name" value="Clp_ATPase_C"/>
</dbReference>
<keyword evidence="10" id="KW-0645">Protease</keyword>
<protein>
    <submittedName>
        <fullName evidence="10">ATP-dependent Clp protease ATP-binding subunit ClpA</fullName>
    </submittedName>
</protein>
<dbReference type="Pfam" id="PF17871">
    <property type="entry name" value="AAA_lid_9"/>
    <property type="match status" value="1"/>
</dbReference>
<dbReference type="CDD" id="cd00009">
    <property type="entry name" value="AAA"/>
    <property type="match status" value="1"/>
</dbReference>
<feature type="compositionally biased region" description="Basic residues" evidence="8">
    <location>
        <begin position="763"/>
        <end position="774"/>
    </location>
</feature>
<dbReference type="AlphaFoldDB" id="A0A845AZH3"/>
<evidence type="ECO:0000256" key="4">
    <source>
        <dbReference type="ARBA" id="ARBA00022840"/>
    </source>
</evidence>
<dbReference type="InterPro" id="IPR041546">
    <property type="entry name" value="ClpA/ClpB_AAA_lid"/>
</dbReference>
<evidence type="ECO:0000256" key="5">
    <source>
        <dbReference type="ARBA" id="ARBA00023186"/>
    </source>
</evidence>
<dbReference type="InterPro" id="IPR001270">
    <property type="entry name" value="ClpA/B"/>
</dbReference>
<dbReference type="GO" id="GO:0043335">
    <property type="term" value="P:protein unfolding"/>
    <property type="evidence" value="ECO:0007669"/>
    <property type="project" value="InterPro"/>
</dbReference>
<dbReference type="FunFam" id="3.40.50.300:FF:000025">
    <property type="entry name" value="ATP-dependent Clp protease subunit"/>
    <property type="match status" value="1"/>
</dbReference>
<evidence type="ECO:0000259" key="9">
    <source>
        <dbReference type="PROSITE" id="PS51903"/>
    </source>
</evidence>
<feature type="compositionally biased region" description="Basic and acidic residues" evidence="8">
    <location>
        <begin position="776"/>
        <end position="796"/>
    </location>
</feature>
<dbReference type="EMBL" id="WTYL01000002">
    <property type="protein sequence ID" value="MXP44431.1"/>
    <property type="molecule type" value="Genomic_DNA"/>
</dbReference>
<dbReference type="Pfam" id="PF00004">
    <property type="entry name" value="AAA"/>
    <property type="match status" value="1"/>
</dbReference>
<name>A0A845AZH3_9SPHN</name>
<dbReference type="InterPro" id="IPR018368">
    <property type="entry name" value="ClpA/B_CS1"/>
</dbReference>
<dbReference type="SMART" id="SM00382">
    <property type="entry name" value="AAA"/>
    <property type="match status" value="2"/>
</dbReference>
<dbReference type="Pfam" id="PF10431">
    <property type="entry name" value="ClpB_D2-small"/>
    <property type="match status" value="1"/>
</dbReference>
<evidence type="ECO:0000256" key="1">
    <source>
        <dbReference type="ARBA" id="ARBA00008675"/>
    </source>
</evidence>
<dbReference type="InterPro" id="IPR036628">
    <property type="entry name" value="Clp_N_dom_sf"/>
</dbReference>
<dbReference type="GO" id="GO:0008233">
    <property type="term" value="F:peptidase activity"/>
    <property type="evidence" value="ECO:0007669"/>
    <property type="project" value="UniProtKB-KW"/>
</dbReference>
<evidence type="ECO:0000313" key="10">
    <source>
        <dbReference type="EMBL" id="MXP44431.1"/>
    </source>
</evidence>
<keyword evidence="4 7" id="KW-0067">ATP-binding</keyword>
<dbReference type="SUPFAM" id="SSF52540">
    <property type="entry name" value="P-loop containing nucleoside triphosphate hydrolases"/>
    <property type="match status" value="2"/>
</dbReference>
<dbReference type="GO" id="GO:0005737">
    <property type="term" value="C:cytoplasm"/>
    <property type="evidence" value="ECO:0007669"/>
    <property type="project" value="TreeGrafter"/>
</dbReference>
<gene>
    <name evidence="10" type="primary">clpA</name>
    <name evidence="10" type="ORF">GRI65_08180</name>
</gene>
<dbReference type="PROSITE" id="PS00871">
    <property type="entry name" value="CLPAB_2"/>
    <property type="match status" value="1"/>
</dbReference>
<feature type="region of interest" description="Disordered" evidence="8">
    <location>
        <begin position="146"/>
        <end position="177"/>
    </location>
</feature>
<accession>A0A845AZH3</accession>
<dbReference type="RefSeq" id="WP_160756025.1">
    <property type="nucleotide sequence ID" value="NZ_WTYL01000002.1"/>
</dbReference>
<dbReference type="InterPro" id="IPR003959">
    <property type="entry name" value="ATPase_AAA_core"/>
</dbReference>
<dbReference type="PROSITE" id="PS51903">
    <property type="entry name" value="CLP_R"/>
    <property type="match status" value="1"/>
</dbReference>
<feature type="domain" description="Clp R" evidence="9">
    <location>
        <begin position="1"/>
        <end position="146"/>
    </location>
</feature>
<comment type="similarity">
    <text evidence="1 7">Belongs to the ClpA/ClpB family.</text>
</comment>
<dbReference type="PANTHER" id="PTHR11638:SF111">
    <property type="entry name" value="ATP-DEPENDENT CLP PROTEASE ATP-BINDING SUBUNIT CLPA"/>
    <property type="match status" value="1"/>
</dbReference>
<evidence type="ECO:0000256" key="3">
    <source>
        <dbReference type="ARBA" id="ARBA00022741"/>
    </source>
</evidence>
<dbReference type="GO" id="GO:0006508">
    <property type="term" value="P:proteolysis"/>
    <property type="evidence" value="ECO:0007669"/>
    <property type="project" value="UniProtKB-KW"/>
</dbReference>
<evidence type="ECO:0000313" key="11">
    <source>
        <dbReference type="Proteomes" id="UP000431922"/>
    </source>
</evidence>
<dbReference type="PANTHER" id="PTHR11638">
    <property type="entry name" value="ATP-DEPENDENT CLP PROTEASE"/>
    <property type="match status" value="1"/>
</dbReference>
<dbReference type="Pfam" id="PF02861">
    <property type="entry name" value="Clp_N"/>
    <property type="match status" value="1"/>
</dbReference>
<feature type="region of interest" description="Disordered" evidence="8">
    <location>
        <begin position="748"/>
        <end position="796"/>
    </location>
</feature>
<reference evidence="10 11" key="1">
    <citation type="submission" date="2019-12" db="EMBL/GenBank/DDBJ databases">
        <title>Genomic-based taxomic classification of the family Erythrobacteraceae.</title>
        <authorList>
            <person name="Xu L."/>
        </authorList>
    </citation>
    <scope>NUCLEOTIDE SEQUENCE [LARGE SCALE GENOMIC DNA]</scope>
    <source>
        <strain evidence="10 11">KCTC 42453</strain>
    </source>
</reference>
<dbReference type="InterPro" id="IPR028299">
    <property type="entry name" value="ClpA/B_CS2"/>
</dbReference>
<dbReference type="OrthoDB" id="9803641at2"/>
<proteinExistence type="inferred from homology"/>
<keyword evidence="3 7" id="KW-0547">Nucleotide-binding</keyword>